<dbReference type="Pfam" id="PF00994">
    <property type="entry name" value="MoCF_biosynth"/>
    <property type="match status" value="1"/>
</dbReference>
<comment type="caution">
    <text evidence="9">The sequence shown here is derived from an EMBL/GenBank/DDBJ whole genome shotgun (WGS) entry which is preliminary data.</text>
</comment>
<dbReference type="SUPFAM" id="SSF63882">
    <property type="entry name" value="MoeA N-terminal region -like"/>
    <property type="match status" value="1"/>
</dbReference>
<dbReference type="GO" id="GO:0006777">
    <property type="term" value="P:Mo-molybdopterin cofactor biosynthetic process"/>
    <property type="evidence" value="ECO:0007669"/>
    <property type="project" value="UniProtKB-UniRule"/>
</dbReference>
<evidence type="ECO:0000256" key="6">
    <source>
        <dbReference type="ARBA" id="ARBA00047317"/>
    </source>
</evidence>
<sequence>MADVLRDLVPRTETVPLRRALGRVLARDLVAPLSLQPFDNSQMDGFAIRAADSRAAAGEGGSAAFVVVEPVPAGHVPGPLAPGRAAPIMTGAPLPPGADAVVPVEEALPRAYPVPGATVRLPAGQRPGRFVRRAGEDVAQGDPALRAGQRLTPARIGLAAALGVAELAVRARPRAVVYSTGDEVVAPGAERGPAQIYDANAAILRAQLEEAGVEVVGAHLVPDDAEAFTARLAADAALAPDLFVSSGGVSEGAYEVVRQVLEPGGAFVHVAVQPGGPQGVALAHGVPFLCLPGNPVSALVSFEMFVRPALTEVVGAPAARASLTGPLAQAARPLPTRTQVRRALWDGTTVRMAGGPGSHLLAAAARANALAVLPPGDAELPAGTPVEVLLLD</sequence>
<dbReference type="NCBIfam" id="NF045515">
    <property type="entry name" value="Glp_gephyrin"/>
    <property type="match status" value="1"/>
</dbReference>
<name>A0A917H9K1_9MICC</name>
<dbReference type="Proteomes" id="UP000638848">
    <property type="component" value="Unassembled WGS sequence"/>
</dbReference>
<dbReference type="Gene3D" id="3.90.105.10">
    <property type="entry name" value="Molybdopterin biosynthesis moea protein, domain 2"/>
    <property type="match status" value="1"/>
</dbReference>
<feature type="domain" description="MoaB/Mog" evidence="8">
    <location>
        <begin position="176"/>
        <end position="312"/>
    </location>
</feature>
<keyword evidence="7" id="KW-0808">Transferase</keyword>
<organism evidence="9 10">
    <name type="scientific">Kocuria dechangensis</name>
    <dbReference type="NCBI Taxonomy" id="1176249"/>
    <lineage>
        <taxon>Bacteria</taxon>
        <taxon>Bacillati</taxon>
        <taxon>Actinomycetota</taxon>
        <taxon>Actinomycetes</taxon>
        <taxon>Micrococcales</taxon>
        <taxon>Micrococcaceae</taxon>
        <taxon>Kocuria</taxon>
    </lineage>
</organism>
<evidence type="ECO:0000256" key="7">
    <source>
        <dbReference type="RuleBase" id="RU365090"/>
    </source>
</evidence>
<protein>
    <recommendedName>
        <fullName evidence="7">Molybdopterin molybdenumtransferase</fullName>
        <ecNumber evidence="7">2.10.1.1</ecNumber>
    </recommendedName>
</protein>
<keyword evidence="10" id="KW-1185">Reference proteome</keyword>
<proteinExistence type="inferred from homology"/>
<dbReference type="EMBL" id="BMEQ01000059">
    <property type="protein sequence ID" value="GGG72359.1"/>
    <property type="molecule type" value="Genomic_DNA"/>
</dbReference>
<dbReference type="InterPro" id="IPR001453">
    <property type="entry name" value="MoaB/Mog_dom"/>
</dbReference>
<dbReference type="GO" id="GO:0046872">
    <property type="term" value="F:metal ion binding"/>
    <property type="evidence" value="ECO:0007669"/>
    <property type="project" value="UniProtKB-UniRule"/>
</dbReference>
<keyword evidence="5 7" id="KW-0501">Molybdenum cofactor biosynthesis</keyword>
<dbReference type="Gene3D" id="2.170.190.11">
    <property type="entry name" value="Molybdopterin biosynthesis moea protein, domain 3"/>
    <property type="match status" value="1"/>
</dbReference>
<comment type="function">
    <text evidence="1 7">Catalyzes the insertion of molybdate into adenylated molybdopterin with the concomitant release of AMP.</text>
</comment>
<dbReference type="Gene3D" id="3.40.980.10">
    <property type="entry name" value="MoaB/Mog-like domain"/>
    <property type="match status" value="1"/>
</dbReference>
<evidence type="ECO:0000256" key="5">
    <source>
        <dbReference type="ARBA" id="ARBA00023150"/>
    </source>
</evidence>
<accession>A0A917H9K1</accession>
<evidence type="ECO:0000256" key="1">
    <source>
        <dbReference type="ARBA" id="ARBA00002901"/>
    </source>
</evidence>
<dbReference type="PANTHER" id="PTHR10192:SF5">
    <property type="entry name" value="GEPHYRIN"/>
    <property type="match status" value="1"/>
</dbReference>
<evidence type="ECO:0000256" key="2">
    <source>
        <dbReference type="ARBA" id="ARBA00005046"/>
    </source>
</evidence>
<dbReference type="EC" id="2.10.1.1" evidence="7"/>
<evidence type="ECO:0000313" key="9">
    <source>
        <dbReference type="EMBL" id="GGG72359.1"/>
    </source>
</evidence>
<dbReference type="CDD" id="cd00887">
    <property type="entry name" value="MoeA"/>
    <property type="match status" value="1"/>
</dbReference>
<dbReference type="InterPro" id="IPR036135">
    <property type="entry name" value="MoeA_linker/N_sf"/>
</dbReference>
<dbReference type="SUPFAM" id="SSF63867">
    <property type="entry name" value="MoeA C-terminal domain-like"/>
    <property type="match status" value="1"/>
</dbReference>
<dbReference type="InterPro" id="IPR036425">
    <property type="entry name" value="MoaB/Mog-like_dom_sf"/>
</dbReference>
<dbReference type="Pfam" id="PF03453">
    <property type="entry name" value="MoeA_N"/>
    <property type="match status" value="1"/>
</dbReference>
<evidence type="ECO:0000256" key="3">
    <source>
        <dbReference type="ARBA" id="ARBA00010763"/>
    </source>
</evidence>
<dbReference type="GO" id="GO:0005829">
    <property type="term" value="C:cytosol"/>
    <property type="evidence" value="ECO:0007669"/>
    <property type="project" value="TreeGrafter"/>
</dbReference>
<evidence type="ECO:0000313" key="10">
    <source>
        <dbReference type="Proteomes" id="UP000638848"/>
    </source>
</evidence>
<dbReference type="AlphaFoldDB" id="A0A917H9K1"/>
<dbReference type="GO" id="GO:0061599">
    <property type="term" value="F:molybdopterin molybdotransferase activity"/>
    <property type="evidence" value="ECO:0007669"/>
    <property type="project" value="UniProtKB-UniRule"/>
</dbReference>
<comment type="similarity">
    <text evidence="3 7">Belongs to the MoeA family.</text>
</comment>
<dbReference type="InterPro" id="IPR038987">
    <property type="entry name" value="MoeA-like"/>
</dbReference>
<dbReference type="InterPro" id="IPR005110">
    <property type="entry name" value="MoeA_linker/N"/>
</dbReference>
<keyword evidence="7" id="KW-0460">Magnesium</keyword>
<reference evidence="9" key="1">
    <citation type="journal article" date="2014" name="Int. J. Syst. Evol. Microbiol.">
        <title>Complete genome sequence of Corynebacterium casei LMG S-19264T (=DSM 44701T), isolated from a smear-ripened cheese.</title>
        <authorList>
            <consortium name="US DOE Joint Genome Institute (JGI-PGF)"/>
            <person name="Walter F."/>
            <person name="Albersmeier A."/>
            <person name="Kalinowski J."/>
            <person name="Ruckert C."/>
        </authorList>
    </citation>
    <scope>NUCLEOTIDE SEQUENCE</scope>
    <source>
        <strain evidence="9">CGMCC 1.12187</strain>
    </source>
</reference>
<gene>
    <name evidence="9" type="ORF">GCM10011374_41420</name>
</gene>
<evidence type="ECO:0000256" key="4">
    <source>
        <dbReference type="ARBA" id="ARBA00022505"/>
    </source>
</evidence>
<evidence type="ECO:0000259" key="8">
    <source>
        <dbReference type="SMART" id="SM00852"/>
    </source>
</evidence>
<dbReference type="InterPro" id="IPR036688">
    <property type="entry name" value="MoeA_C_domain_IV_sf"/>
</dbReference>
<dbReference type="SUPFAM" id="SSF53218">
    <property type="entry name" value="Molybdenum cofactor biosynthesis proteins"/>
    <property type="match status" value="1"/>
</dbReference>
<keyword evidence="7" id="KW-0479">Metal-binding</keyword>
<keyword evidence="4 7" id="KW-0500">Molybdenum</keyword>
<dbReference type="InterPro" id="IPR005111">
    <property type="entry name" value="MoeA_C_domain_IV"/>
</dbReference>
<dbReference type="Pfam" id="PF03454">
    <property type="entry name" value="MoeA_C"/>
    <property type="match status" value="1"/>
</dbReference>
<comment type="catalytic activity">
    <reaction evidence="6">
        <text>adenylyl-molybdopterin + molybdate = Mo-molybdopterin + AMP + H(+)</text>
        <dbReference type="Rhea" id="RHEA:35047"/>
        <dbReference type="ChEBI" id="CHEBI:15378"/>
        <dbReference type="ChEBI" id="CHEBI:36264"/>
        <dbReference type="ChEBI" id="CHEBI:62727"/>
        <dbReference type="ChEBI" id="CHEBI:71302"/>
        <dbReference type="ChEBI" id="CHEBI:456215"/>
        <dbReference type="EC" id="2.10.1.1"/>
    </reaction>
</comment>
<comment type="pathway">
    <text evidence="2 7">Cofactor biosynthesis; molybdopterin biosynthesis.</text>
</comment>
<reference evidence="9" key="2">
    <citation type="submission" date="2020-09" db="EMBL/GenBank/DDBJ databases">
        <authorList>
            <person name="Sun Q."/>
            <person name="Zhou Y."/>
        </authorList>
    </citation>
    <scope>NUCLEOTIDE SEQUENCE</scope>
    <source>
        <strain evidence="9">CGMCC 1.12187</strain>
    </source>
</reference>
<dbReference type="PANTHER" id="PTHR10192">
    <property type="entry name" value="MOLYBDOPTERIN BIOSYNTHESIS PROTEIN"/>
    <property type="match status" value="1"/>
</dbReference>
<dbReference type="SMART" id="SM00852">
    <property type="entry name" value="MoCF_biosynth"/>
    <property type="match status" value="1"/>
</dbReference>
<comment type="cofactor">
    <cofactor evidence="7">
        <name>Mg(2+)</name>
        <dbReference type="ChEBI" id="CHEBI:18420"/>
    </cofactor>
</comment>
<dbReference type="Gene3D" id="2.40.340.10">
    <property type="entry name" value="MoeA, C-terminal, domain IV"/>
    <property type="match status" value="1"/>
</dbReference>